<feature type="compositionally biased region" description="Polar residues" evidence="1">
    <location>
        <begin position="1"/>
        <end position="15"/>
    </location>
</feature>
<organism evidence="2 3">
    <name type="scientific">Ascodesmis nigricans</name>
    <dbReference type="NCBI Taxonomy" id="341454"/>
    <lineage>
        <taxon>Eukaryota</taxon>
        <taxon>Fungi</taxon>
        <taxon>Dikarya</taxon>
        <taxon>Ascomycota</taxon>
        <taxon>Pezizomycotina</taxon>
        <taxon>Pezizomycetes</taxon>
        <taxon>Pezizales</taxon>
        <taxon>Ascodesmidaceae</taxon>
        <taxon>Ascodesmis</taxon>
    </lineage>
</organism>
<accession>A0A4S2MW83</accession>
<feature type="region of interest" description="Disordered" evidence="1">
    <location>
        <begin position="127"/>
        <end position="179"/>
    </location>
</feature>
<dbReference type="AlphaFoldDB" id="A0A4S2MW83"/>
<feature type="compositionally biased region" description="Polar residues" evidence="1">
    <location>
        <begin position="152"/>
        <end position="166"/>
    </location>
</feature>
<protein>
    <submittedName>
        <fullName evidence="2">Uncharacterized protein</fullName>
    </submittedName>
</protein>
<proteinExistence type="predicted"/>
<evidence type="ECO:0000256" key="1">
    <source>
        <dbReference type="SAM" id="MobiDB-lite"/>
    </source>
</evidence>
<evidence type="ECO:0000313" key="2">
    <source>
        <dbReference type="EMBL" id="TGZ80813.1"/>
    </source>
</evidence>
<dbReference type="EMBL" id="ML220122">
    <property type="protein sequence ID" value="TGZ80813.1"/>
    <property type="molecule type" value="Genomic_DNA"/>
</dbReference>
<dbReference type="InParanoid" id="A0A4S2MW83"/>
<dbReference type="Proteomes" id="UP000298138">
    <property type="component" value="Unassembled WGS sequence"/>
</dbReference>
<gene>
    <name evidence="2" type="ORF">EX30DRAFT_39675</name>
</gene>
<evidence type="ECO:0000313" key="3">
    <source>
        <dbReference type="Proteomes" id="UP000298138"/>
    </source>
</evidence>
<reference evidence="2 3" key="1">
    <citation type="submission" date="2019-04" db="EMBL/GenBank/DDBJ databases">
        <title>Comparative genomics and transcriptomics to analyze fruiting body development in filamentous ascomycetes.</title>
        <authorList>
            <consortium name="DOE Joint Genome Institute"/>
            <person name="Lutkenhaus R."/>
            <person name="Traeger S."/>
            <person name="Breuer J."/>
            <person name="Kuo A."/>
            <person name="Lipzen A."/>
            <person name="Pangilinan J."/>
            <person name="Dilworth D."/>
            <person name="Sandor L."/>
            <person name="Poggeler S."/>
            <person name="Barry K."/>
            <person name="Grigoriev I.V."/>
            <person name="Nowrousian M."/>
        </authorList>
    </citation>
    <scope>NUCLEOTIDE SEQUENCE [LARGE SCALE GENOMIC DNA]</scope>
    <source>
        <strain evidence="2 3">CBS 389.68</strain>
    </source>
</reference>
<sequence length="194" mass="20853">MKSSTKRATSGTGNASLAKRASTIRCPRTSAEPIPPAIAAHQKKILCPNPSSWASLCGPSCSLAHPSLVSRRPHRMTTSFSPTPLKNTRTGISPSPSCVCMPSPIIHIYNHPLTAVRPWPSWTPIASPSKLESSNPKPADGPHHRQQHHKLSQCQPCGSAWTSQQHQPPPPPPPIGNTKCKCMTNEVLNPSLPI</sequence>
<feature type="compositionally biased region" description="Polar residues" evidence="1">
    <location>
        <begin position="127"/>
        <end position="136"/>
    </location>
</feature>
<name>A0A4S2MW83_9PEZI</name>
<feature type="region of interest" description="Disordered" evidence="1">
    <location>
        <begin position="1"/>
        <end position="30"/>
    </location>
</feature>
<keyword evidence="3" id="KW-1185">Reference proteome</keyword>